<evidence type="ECO:0000313" key="7">
    <source>
        <dbReference type="EMBL" id="PPJ76266.1"/>
    </source>
</evidence>
<evidence type="ECO:0000313" key="6">
    <source>
        <dbReference type="EMBL" id="MDT4287092.1"/>
    </source>
</evidence>
<reference evidence="7 8" key="1">
    <citation type="submission" date="2017-11" db="EMBL/GenBank/DDBJ databases">
        <authorList>
            <person name="Founou R.C."/>
            <person name="Founou L."/>
            <person name="Allam M."/>
            <person name="Ismail A."/>
            <person name="Essack S.Y."/>
        </authorList>
    </citation>
    <scope>NUCLEOTIDE SEQUENCE [LARGE SCALE GENOMIC DNA]</scope>
    <source>
        <strain evidence="7 8">G811N2B1</strain>
    </source>
</reference>
<dbReference type="InterPro" id="IPR051260">
    <property type="entry name" value="Diverse_substr_monoxygenases"/>
</dbReference>
<feature type="domain" description="Luciferase-like" evidence="5">
    <location>
        <begin position="24"/>
        <end position="232"/>
    </location>
</feature>
<comment type="caution">
    <text evidence="7">The sequence shown here is derived from an EMBL/GenBank/DDBJ whole genome shotgun (WGS) entry which is preliminary data.</text>
</comment>
<dbReference type="KEGG" id="shh:ShL2_00383"/>
<accession>A0A2A1KCX7</accession>
<evidence type="ECO:0000256" key="4">
    <source>
        <dbReference type="ARBA" id="ARBA00023033"/>
    </source>
</evidence>
<protein>
    <submittedName>
        <fullName evidence="7">LLM class flavin-dependent oxidoreductase</fullName>
    </submittedName>
    <submittedName>
        <fullName evidence="6">LLM class oxidoreductase</fullName>
    </submittedName>
</protein>
<dbReference type="OMA" id="PTGNARQ"/>
<dbReference type="Gene3D" id="3.20.20.30">
    <property type="entry name" value="Luciferase-like domain"/>
    <property type="match status" value="1"/>
</dbReference>
<dbReference type="InterPro" id="IPR020020">
    <property type="entry name" value="Luciferase-type_oxidoreductase"/>
</dbReference>
<keyword evidence="3" id="KW-0560">Oxidoreductase</keyword>
<dbReference type="SUPFAM" id="SSF51679">
    <property type="entry name" value="Bacterial luciferase-like"/>
    <property type="match status" value="1"/>
</dbReference>
<name>A0A2A1KCX7_STAHA</name>
<dbReference type="PANTHER" id="PTHR30011">
    <property type="entry name" value="ALKANESULFONATE MONOOXYGENASE-RELATED"/>
    <property type="match status" value="1"/>
</dbReference>
<dbReference type="Proteomes" id="UP000238153">
    <property type="component" value="Unassembled WGS sequence"/>
</dbReference>
<dbReference type="STRING" id="1283.ShL2_00383"/>
<keyword evidence="9" id="KW-1185">Reference proteome</keyword>
<evidence type="ECO:0000256" key="3">
    <source>
        <dbReference type="ARBA" id="ARBA00023002"/>
    </source>
</evidence>
<dbReference type="PANTHER" id="PTHR30011:SF16">
    <property type="entry name" value="C2H2 FINGER DOMAIN TRANSCRIPTION FACTOR (EUROFUNG)-RELATED"/>
    <property type="match status" value="1"/>
</dbReference>
<keyword evidence="4" id="KW-0503">Monooxygenase</keyword>
<evidence type="ECO:0000256" key="2">
    <source>
        <dbReference type="ARBA" id="ARBA00022643"/>
    </source>
</evidence>
<keyword evidence="1" id="KW-0285">Flavoprotein</keyword>
<evidence type="ECO:0000259" key="5">
    <source>
        <dbReference type="Pfam" id="PF00296"/>
    </source>
</evidence>
<dbReference type="Pfam" id="PF00296">
    <property type="entry name" value="Bac_luciferase"/>
    <property type="match status" value="1"/>
</dbReference>
<evidence type="ECO:0000313" key="9">
    <source>
        <dbReference type="Proteomes" id="UP001269271"/>
    </source>
</evidence>
<dbReference type="EMBL" id="PGWX01000233">
    <property type="protein sequence ID" value="PPJ76266.1"/>
    <property type="molecule type" value="Genomic_DNA"/>
</dbReference>
<evidence type="ECO:0000256" key="1">
    <source>
        <dbReference type="ARBA" id="ARBA00022630"/>
    </source>
</evidence>
<dbReference type="AlphaFoldDB" id="A0A2A1KCX7"/>
<keyword evidence="2" id="KW-0288">FMN</keyword>
<sequence>MSDIEKHEGFKRTFKNNKLTLGLSVPFDNKQQNNIDFDAQVRLAQKAESLGFTSLSVRDNPLYSPHLGKVTTNYDPFVFLTYLSAFTSKIALGTGSTVATLRHPIHLAKSAASLDLISNQRLLLGMATGDRSFEFPAFKVDESELTECYQTTIQSLRALWQSHSPNISNSIFELYEDSGLQALPKHHTIPMFGTGYSRQSMSWLQQHMDGWLFYAQPFQGQKKLVEAWHSGTDRFKPFMNILMINLSRNPNETVKPIKGGFRTGRKNLLQILKAYESINTNHIILRFTNDDRDIEELIEEVGTYIVPHFPAHTN</sequence>
<dbReference type="Proteomes" id="UP001269271">
    <property type="component" value="Unassembled WGS sequence"/>
</dbReference>
<dbReference type="InterPro" id="IPR011251">
    <property type="entry name" value="Luciferase-like_dom"/>
</dbReference>
<dbReference type="RefSeq" id="WP_011274806.1">
    <property type="nucleotide sequence ID" value="NZ_CABMHO010000025.1"/>
</dbReference>
<dbReference type="GO" id="GO:0016705">
    <property type="term" value="F:oxidoreductase activity, acting on paired donors, with incorporation or reduction of molecular oxygen"/>
    <property type="evidence" value="ECO:0007669"/>
    <property type="project" value="InterPro"/>
</dbReference>
<organism evidence="7 8">
    <name type="scientific">Staphylococcus haemolyticus</name>
    <dbReference type="NCBI Taxonomy" id="1283"/>
    <lineage>
        <taxon>Bacteria</taxon>
        <taxon>Bacillati</taxon>
        <taxon>Bacillota</taxon>
        <taxon>Bacilli</taxon>
        <taxon>Bacillales</taxon>
        <taxon>Staphylococcaceae</taxon>
        <taxon>Staphylococcus</taxon>
    </lineage>
</organism>
<dbReference type="InterPro" id="IPR036661">
    <property type="entry name" value="Luciferase-like_sf"/>
</dbReference>
<dbReference type="GO" id="GO:0004497">
    <property type="term" value="F:monooxygenase activity"/>
    <property type="evidence" value="ECO:0007669"/>
    <property type="project" value="UniProtKB-KW"/>
</dbReference>
<evidence type="ECO:0000313" key="8">
    <source>
        <dbReference type="Proteomes" id="UP000238153"/>
    </source>
</evidence>
<proteinExistence type="predicted"/>
<gene>
    <name evidence="7" type="ORF">CV019_03690</name>
    <name evidence="6" type="ORF">RO950_08665</name>
</gene>
<dbReference type="NCBIfam" id="TIGR03571">
    <property type="entry name" value="lucif_BA3436"/>
    <property type="match status" value="1"/>
</dbReference>
<dbReference type="EMBL" id="JAVSOO010000021">
    <property type="protein sequence ID" value="MDT4287092.1"/>
    <property type="molecule type" value="Genomic_DNA"/>
</dbReference>
<reference evidence="6 9" key="2">
    <citation type="submission" date="2023-08" db="EMBL/GenBank/DDBJ databases">
        <title>Genomic surveillance of Staphylococcus haemolyticus neonatal outbreak in southern France.</title>
        <authorList>
            <person name="Magnan C."/>
            <person name="Morsli M."/>
            <person name="Thiery B."/>
            <person name="Salipante F."/>
            <person name="Attar J."/>
            <person name="Massimo D.M."/>
            <person name="Ory J."/>
            <person name="Pantel A."/>
            <person name="Lavigne J.-P."/>
        </authorList>
    </citation>
    <scope>NUCLEOTIDE SEQUENCE [LARGE SCALE GENOMIC DNA]</scope>
    <source>
        <strain evidence="6 9">NSH026</strain>
    </source>
</reference>